<accession>A0ABS5LJP4</accession>
<evidence type="ECO:0000256" key="1">
    <source>
        <dbReference type="ARBA" id="ARBA00010613"/>
    </source>
</evidence>
<dbReference type="PANTHER" id="PTHR23088">
    <property type="entry name" value="NITRILASE-RELATED"/>
    <property type="match status" value="1"/>
</dbReference>
<proteinExistence type="inferred from homology"/>
<name>A0ABS5LJP4_9BACI</name>
<protein>
    <submittedName>
        <fullName evidence="3">Carbon-nitrogen hydrolase family protein</fullName>
    </submittedName>
</protein>
<comment type="caution">
    <text evidence="3">The sequence shown here is derived from an EMBL/GenBank/DDBJ whole genome shotgun (WGS) entry which is preliminary data.</text>
</comment>
<dbReference type="CDD" id="cd07197">
    <property type="entry name" value="nitrilase"/>
    <property type="match status" value="1"/>
</dbReference>
<organism evidence="3 4">
    <name type="scientific">Metabacillus flavus</name>
    <dbReference type="NCBI Taxonomy" id="2823519"/>
    <lineage>
        <taxon>Bacteria</taxon>
        <taxon>Bacillati</taxon>
        <taxon>Bacillota</taxon>
        <taxon>Bacilli</taxon>
        <taxon>Bacillales</taxon>
        <taxon>Bacillaceae</taxon>
        <taxon>Metabacillus</taxon>
    </lineage>
</organism>
<reference evidence="3 4" key="1">
    <citation type="submission" date="2021-04" db="EMBL/GenBank/DDBJ databases">
        <title>Metabacillus sp. strain KIGAM252 whole genome sequence.</title>
        <authorList>
            <person name="Seo M.-J."/>
            <person name="Cho E.-S."/>
            <person name="Hwang C.Y."/>
            <person name="Yoon D.J."/>
        </authorList>
    </citation>
    <scope>NUCLEOTIDE SEQUENCE [LARGE SCALE GENOMIC DNA]</scope>
    <source>
        <strain evidence="3 4">KIGAM252</strain>
    </source>
</reference>
<evidence type="ECO:0000313" key="4">
    <source>
        <dbReference type="Proteomes" id="UP000682403"/>
    </source>
</evidence>
<feature type="domain" description="CN hydrolase" evidence="2">
    <location>
        <begin position="1"/>
        <end position="171"/>
    </location>
</feature>
<dbReference type="SUPFAM" id="SSF56317">
    <property type="entry name" value="Carbon-nitrogen hydrolase"/>
    <property type="match status" value="1"/>
</dbReference>
<dbReference type="PROSITE" id="PS50263">
    <property type="entry name" value="CN_HYDROLASE"/>
    <property type="match status" value="1"/>
</dbReference>
<sequence>MKLQALAAKKSVHLLFGTLLYDQNEWYHAGIYLSPGGAMHIYKKVNLAWHERGILKPGSKLECFSIETNTGSFLASIQLCREIRFPEQWTALADDGSQIFFYLTNTINADAKAVWDAHLISRAAENQRFVLSSNVAHHDQGCSTLAIDPEENVLHAIPSADEAMIKVQFDLSQNSSWYLNQRRTDLMDCRLR</sequence>
<dbReference type="Proteomes" id="UP000682403">
    <property type="component" value="Unassembled WGS sequence"/>
</dbReference>
<dbReference type="RefSeq" id="WP_211561753.1">
    <property type="nucleotide sequence ID" value="NZ_JAGVRK010000001.1"/>
</dbReference>
<evidence type="ECO:0000313" key="3">
    <source>
        <dbReference type="EMBL" id="MBS2970965.1"/>
    </source>
</evidence>
<dbReference type="PANTHER" id="PTHR23088:SF27">
    <property type="entry name" value="DEAMINATED GLUTATHIONE AMIDASE"/>
    <property type="match status" value="1"/>
</dbReference>
<dbReference type="InterPro" id="IPR036526">
    <property type="entry name" value="C-N_Hydrolase_sf"/>
</dbReference>
<dbReference type="GO" id="GO:0016787">
    <property type="term" value="F:hydrolase activity"/>
    <property type="evidence" value="ECO:0007669"/>
    <property type="project" value="UniProtKB-KW"/>
</dbReference>
<keyword evidence="4" id="KW-1185">Reference proteome</keyword>
<gene>
    <name evidence="3" type="ORF">J9317_19670</name>
</gene>
<dbReference type="EMBL" id="JAGVRK010000001">
    <property type="protein sequence ID" value="MBS2970965.1"/>
    <property type="molecule type" value="Genomic_DNA"/>
</dbReference>
<dbReference type="Pfam" id="PF00795">
    <property type="entry name" value="CN_hydrolase"/>
    <property type="match status" value="1"/>
</dbReference>
<evidence type="ECO:0000259" key="2">
    <source>
        <dbReference type="PROSITE" id="PS50263"/>
    </source>
</evidence>
<keyword evidence="3" id="KW-0378">Hydrolase</keyword>
<dbReference type="Gene3D" id="3.60.110.10">
    <property type="entry name" value="Carbon-nitrogen hydrolase"/>
    <property type="match status" value="1"/>
</dbReference>
<comment type="similarity">
    <text evidence="1">Belongs to the carbon-nitrogen hydrolase superfamily. NIT1/NIT2 family.</text>
</comment>
<dbReference type="InterPro" id="IPR003010">
    <property type="entry name" value="C-N_Hydrolase"/>
</dbReference>